<dbReference type="Pfam" id="PF17921">
    <property type="entry name" value="Integrase_H2C2"/>
    <property type="match status" value="1"/>
</dbReference>
<feature type="region of interest" description="Disordered" evidence="8">
    <location>
        <begin position="253"/>
        <end position="278"/>
    </location>
</feature>
<reference evidence="11" key="1">
    <citation type="journal article" date="2016" name="Dokl. Biochem. Biophys.">
        <title>The first complete Mag family retrotransposons discovered in Drosophila.</title>
        <authorList>
            <person name="Glukhov I.A."/>
            <person name="Kotnova A.P."/>
            <person name="Stefanov Y.E."/>
            <person name="Ilyin Y.V."/>
        </authorList>
    </citation>
    <scope>NUCLEOTIDE SEQUENCE</scope>
</reference>
<evidence type="ECO:0000256" key="5">
    <source>
        <dbReference type="ARBA" id="ARBA00022759"/>
    </source>
</evidence>
<dbReference type="PROSITE" id="PS50994">
    <property type="entry name" value="INTEGRASE"/>
    <property type="match status" value="1"/>
</dbReference>
<keyword evidence="6" id="KW-0378">Hydrolase</keyword>
<evidence type="ECO:0000256" key="2">
    <source>
        <dbReference type="ARBA" id="ARBA00022679"/>
    </source>
</evidence>
<dbReference type="FunFam" id="1.10.340.70:FF:000004">
    <property type="entry name" value="Retrovirus-related Pol polyprotein from transposon 297-like Protein"/>
    <property type="match status" value="1"/>
</dbReference>
<dbReference type="GO" id="GO:0008270">
    <property type="term" value="F:zinc ion binding"/>
    <property type="evidence" value="ECO:0007669"/>
    <property type="project" value="InterPro"/>
</dbReference>
<dbReference type="GO" id="GO:0016787">
    <property type="term" value="F:hydrolase activity"/>
    <property type="evidence" value="ECO:0007669"/>
    <property type="project" value="UniProtKB-KW"/>
</dbReference>
<dbReference type="Pfam" id="PF17917">
    <property type="entry name" value="RT_RNaseH"/>
    <property type="match status" value="1"/>
</dbReference>
<dbReference type="SUPFAM" id="SSF57756">
    <property type="entry name" value="Retrovirus zinc finger-like domains"/>
    <property type="match status" value="1"/>
</dbReference>
<dbReference type="FunFam" id="3.30.70.270:FF:000026">
    <property type="entry name" value="Transposon Ty3-G Gag-Pol polyprotein"/>
    <property type="match status" value="1"/>
</dbReference>
<keyword evidence="4" id="KW-0540">Nuclease</keyword>
<evidence type="ECO:0000256" key="7">
    <source>
        <dbReference type="ARBA" id="ARBA00022918"/>
    </source>
</evidence>
<dbReference type="Gene3D" id="3.10.10.10">
    <property type="entry name" value="HIV Type 1 Reverse Transcriptase, subunit A, domain 1"/>
    <property type="match status" value="1"/>
</dbReference>
<dbReference type="Gene3D" id="1.10.340.70">
    <property type="match status" value="1"/>
</dbReference>
<protein>
    <recommendedName>
        <fullName evidence="1">RNA-directed DNA polymerase</fullName>
        <ecNumber evidence="1">2.7.7.49</ecNumber>
    </recommendedName>
</protein>
<dbReference type="Pfam" id="PF00665">
    <property type="entry name" value="rve"/>
    <property type="match status" value="1"/>
</dbReference>
<organism evidence="11">
    <name type="scientific">Drosophila sechellia</name>
    <name type="common">Fruit fly</name>
    <dbReference type="NCBI Taxonomy" id="7238"/>
    <lineage>
        <taxon>Eukaryota</taxon>
        <taxon>Metazoa</taxon>
        <taxon>Ecdysozoa</taxon>
        <taxon>Arthropoda</taxon>
        <taxon>Hexapoda</taxon>
        <taxon>Insecta</taxon>
        <taxon>Pterygota</taxon>
        <taxon>Neoptera</taxon>
        <taxon>Endopterygota</taxon>
        <taxon>Diptera</taxon>
        <taxon>Brachycera</taxon>
        <taxon>Muscomorpha</taxon>
        <taxon>Ephydroidea</taxon>
        <taxon>Drosophilidae</taxon>
        <taxon>Drosophila</taxon>
        <taxon>Sophophora</taxon>
    </lineage>
</organism>
<proteinExistence type="predicted"/>
<evidence type="ECO:0000256" key="8">
    <source>
        <dbReference type="SAM" id="MobiDB-lite"/>
    </source>
</evidence>
<dbReference type="Gene3D" id="3.30.420.10">
    <property type="entry name" value="Ribonuclease H-like superfamily/Ribonuclease H"/>
    <property type="match status" value="1"/>
</dbReference>
<feature type="domain" description="Reverse transcriptase" evidence="9">
    <location>
        <begin position="459"/>
        <end position="636"/>
    </location>
</feature>
<dbReference type="PANTHER" id="PTHR37984">
    <property type="entry name" value="PROTEIN CBG26694"/>
    <property type="match status" value="1"/>
</dbReference>
<dbReference type="InterPro" id="IPR041588">
    <property type="entry name" value="Integrase_H2C2"/>
</dbReference>
<feature type="domain" description="Integrase catalytic" evidence="10">
    <location>
        <begin position="998"/>
        <end position="1154"/>
    </location>
</feature>
<dbReference type="GO" id="GO:0004519">
    <property type="term" value="F:endonuclease activity"/>
    <property type="evidence" value="ECO:0007669"/>
    <property type="project" value="UniProtKB-KW"/>
</dbReference>
<dbReference type="SUPFAM" id="SSF53098">
    <property type="entry name" value="Ribonuclease H-like"/>
    <property type="match status" value="1"/>
</dbReference>
<dbReference type="InterPro" id="IPR043502">
    <property type="entry name" value="DNA/RNA_pol_sf"/>
</dbReference>
<dbReference type="GO" id="GO:0042575">
    <property type="term" value="C:DNA polymerase complex"/>
    <property type="evidence" value="ECO:0007669"/>
    <property type="project" value="UniProtKB-ARBA"/>
</dbReference>
<dbReference type="InterPro" id="IPR000477">
    <property type="entry name" value="RT_dom"/>
</dbReference>
<dbReference type="CDD" id="cd01647">
    <property type="entry name" value="RT_LTR"/>
    <property type="match status" value="1"/>
</dbReference>
<accession>A0A175ETM7</accession>
<evidence type="ECO:0000256" key="1">
    <source>
        <dbReference type="ARBA" id="ARBA00012493"/>
    </source>
</evidence>
<dbReference type="FunFam" id="3.30.420.10:FF:000063">
    <property type="entry name" value="Retrovirus-related Pol polyprotein from transposon 297-like Protein"/>
    <property type="match status" value="1"/>
</dbReference>
<keyword evidence="2" id="KW-0808">Transferase</keyword>
<evidence type="ECO:0000256" key="4">
    <source>
        <dbReference type="ARBA" id="ARBA00022722"/>
    </source>
</evidence>
<dbReference type="SUPFAM" id="SSF56672">
    <property type="entry name" value="DNA/RNA polymerases"/>
    <property type="match status" value="1"/>
</dbReference>
<dbReference type="InterPro" id="IPR012337">
    <property type="entry name" value="RNaseH-like_sf"/>
</dbReference>
<dbReference type="InterPro" id="IPR041373">
    <property type="entry name" value="RT_RNaseH"/>
</dbReference>
<keyword evidence="3" id="KW-0548">Nucleotidyltransferase</keyword>
<sequence>MAESVIRPFLCETIEKSLLRVEWEKWLRAFEIYVQAEEIISSPSRKRNKLLHLGGPQLQTVAFSLPGAVITETAAGDQTDIFQTLVDKLNAFFSPKQNSSFERHLFRNLSPAEGETFAKFVLRLRYQIQKCDFGSTKAEIEEICLKDKIIDSCANISLKRKLLEKEYNLSEIINLCQMEEEINKESEIMRPQLNLEGINRIQTNTKSSNMQWECSRCGRKGHNHNSPNCPALKQQCNKCTRFGHFANKCRTNLKRPGNQNNSNATKRQRSNVNLVNEGDDKKPANNCFKILSDDEDEVIKCQVGGQEMPFIIDSGSRFNLISPEDWSILQDKKATIFNVQWDCSNHFRAYASDELLQIICCFDAPVSIGSNPEVIAPFFVIKKGKQSLLGKETAIKLQVLRLGLGVHSIESVSPFPKWKGLPVKLSIDPDIKPVQQPMRRIPIALEEKVIGKLEEALALDIIEPVIGHSQWISPMVMTFKENGDLRICIDMRLANKAILRENYPLPIFETFMTKLRGAKYFSRLDLKYAYHQLELDEASRAITTFITPRGLFRYKRLMFGVNSAPEIFQRRLEELLAPCRNVLNYIDDIIIFGTNENGHDNAVKEIKEILEKNNVLLNGEKCIWKTDKVKFLGHILSDRGIEVDPEKVSTILSFRSPKNKEEVRSFLGLVTYVGKFIPDLADRTEPLRRLLRKDCRFNWDKNEEKAYKDLKSHLAKIPNLSYFDPDNTTQLIADASPVALGAVLLQFTRDKELKIISFASRSLSDVEKRYSQTEKESLALVWAVEKFYFYLAGLEFELVTDHKPLEAIFKPTSKPPARIERWLLRIQAFKFKVIYKAGKENISDALSRLCEPAATNSSWRNDEYNVFRVIEYSVPAALHISEISQANSMDEEIIDAMACLETDTWDPCTSNKFYPFRYELSTLGKILLRGTRLVIPATLRKRVLELAHEGHPGESAMKRRLRSKVWWPRIDRDAENFVKACRDCLVVSQPLGPAPMQRTPFPTSAWMSIASDLLGPLPNGKYVLVFIDYFSRYMELKFMQSISSTAIIGAMKEIFCRLGFPKYLRTDNGRQYVSEMFENYCSLNGITLIRTPPYWPQANGEVENINKSLVKRLKIAHLNKKNLEQEIQEFLLMHNVTPHGTTGTAPSELMFNRLIRDKIPNIQDVVGVFTDSAEKDNDQIQKHKGKVAGDKKRGAKDVDIQVGDQVLMKNVIFPSKLTPNFDITEYQVLEREGNIVKVSGGGKTLLRDVSHLKKIPAASTTMTVPASTTNLEEHNQHLLAKSSEENDTSARPGLKLKLKNIGGMWEPVREEDERNSRPPD</sequence>
<feature type="compositionally biased region" description="Polar residues" evidence="8">
    <location>
        <begin position="257"/>
        <end position="274"/>
    </location>
</feature>
<dbReference type="GO" id="GO:0003964">
    <property type="term" value="F:RNA-directed DNA polymerase activity"/>
    <property type="evidence" value="ECO:0007669"/>
    <property type="project" value="UniProtKB-KW"/>
</dbReference>
<dbReference type="GO" id="GO:0015074">
    <property type="term" value="P:DNA integration"/>
    <property type="evidence" value="ECO:0007669"/>
    <property type="project" value="InterPro"/>
</dbReference>
<dbReference type="PROSITE" id="PS50878">
    <property type="entry name" value="RT_POL"/>
    <property type="match status" value="1"/>
</dbReference>
<name>A0A175ETM7_DROSE</name>
<dbReference type="Gene3D" id="4.10.60.10">
    <property type="entry name" value="Zinc finger, CCHC-type"/>
    <property type="match status" value="1"/>
</dbReference>
<dbReference type="PANTHER" id="PTHR37984:SF11">
    <property type="entry name" value="INTEGRASE CATALYTIC DOMAIN-CONTAINING PROTEIN"/>
    <property type="match status" value="1"/>
</dbReference>
<dbReference type="InterPro" id="IPR050951">
    <property type="entry name" value="Retrovirus_Pol_polyprotein"/>
</dbReference>
<dbReference type="EMBL" id="BK008873">
    <property type="protein sequence ID" value="DAA65005.1"/>
    <property type="molecule type" value="Genomic_DNA"/>
</dbReference>
<dbReference type="InterPro" id="IPR036397">
    <property type="entry name" value="RNaseH_sf"/>
</dbReference>
<evidence type="ECO:0000256" key="3">
    <source>
        <dbReference type="ARBA" id="ARBA00022695"/>
    </source>
</evidence>
<gene>
    <name evidence="11" type="primary">gag-pol</name>
</gene>
<dbReference type="InterPro" id="IPR043128">
    <property type="entry name" value="Rev_trsase/Diguanyl_cyclase"/>
</dbReference>
<keyword evidence="7" id="KW-0695">RNA-directed DNA polymerase</keyword>
<dbReference type="InterPro" id="IPR036875">
    <property type="entry name" value="Znf_CCHC_sf"/>
</dbReference>
<evidence type="ECO:0000256" key="6">
    <source>
        <dbReference type="ARBA" id="ARBA00022801"/>
    </source>
</evidence>
<dbReference type="CDD" id="cd09274">
    <property type="entry name" value="RNase_HI_RT_Ty3"/>
    <property type="match status" value="1"/>
</dbReference>
<dbReference type="EC" id="2.7.7.49" evidence="1"/>
<evidence type="ECO:0000313" key="11">
    <source>
        <dbReference type="EMBL" id="DAA65005.1"/>
    </source>
</evidence>
<dbReference type="InterPro" id="IPR001584">
    <property type="entry name" value="Integrase_cat-core"/>
</dbReference>
<dbReference type="Pfam" id="PF00078">
    <property type="entry name" value="RVT_1"/>
    <property type="match status" value="1"/>
</dbReference>
<dbReference type="GO" id="GO:0003676">
    <property type="term" value="F:nucleic acid binding"/>
    <property type="evidence" value="ECO:0007669"/>
    <property type="project" value="InterPro"/>
</dbReference>
<keyword evidence="5" id="KW-0255">Endonuclease</keyword>
<evidence type="ECO:0000259" key="9">
    <source>
        <dbReference type="PROSITE" id="PS50878"/>
    </source>
</evidence>
<evidence type="ECO:0000259" key="10">
    <source>
        <dbReference type="PROSITE" id="PS50994"/>
    </source>
</evidence>
<dbReference type="Gene3D" id="3.30.70.270">
    <property type="match status" value="2"/>
</dbReference>